<dbReference type="EMBL" id="JBEFKJ010000037">
    <property type="protein sequence ID" value="KAL2037741.1"/>
    <property type="molecule type" value="Genomic_DNA"/>
</dbReference>
<keyword evidence="2" id="KW-1185">Reference proteome</keyword>
<organism evidence="1 2">
    <name type="scientific">Stereocaulon virgatum</name>
    <dbReference type="NCBI Taxonomy" id="373712"/>
    <lineage>
        <taxon>Eukaryota</taxon>
        <taxon>Fungi</taxon>
        <taxon>Dikarya</taxon>
        <taxon>Ascomycota</taxon>
        <taxon>Pezizomycotina</taxon>
        <taxon>Lecanoromycetes</taxon>
        <taxon>OSLEUM clade</taxon>
        <taxon>Lecanoromycetidae</taxon>
        <taxon>Lecanorales</taxon>
        <taxon>Lecanorineae</taxon>
        <taxon>Stereocaulaceae</taxon>
        <taxon>Stereocaulon</taxon>
    </lineage>
</organism>
<gene>
    <name evidence="1" type="ORF">N7G274_009466</name>
</gene>
<comment type="caution">
    <text evidence="1">The sequence shown here is derived from an EMBL/GenBank/DDBJ whole genome shotgun (WGS) entry which is preliminary data.</text>
</comment>
<sequence length="145" mass="16153">MALQRSMAESVQLFLDVGTTLTPLKAGSGVKLHQRQIFDCLIQNIGHTHTMLQNQTAMTQNQQETLTTLQEINNILRTEQFVPSQVLLSTSVVLLDACGRFTPFHLEFADCAEVSIAILKVRFKDVGYRRIENGDFVLADSLNGS</sequence>
<evidence type="ECO:0000313" key="1">
    <source>
        <dbReference type="EMBL" id="KAL2037741.1"/>
    </source>
</evidence>
<evidence type="ECO:0000313" key="2">
    <source>
        <dbReference type="Proteomes" id="UP001590950"/>
    </source>
</evidence>
<reference evidence="1 2" key="1">
    <citation type="submission" date="2024-09" db="EMBL/GenBank/DDBJ databases">
        <title>Rethinking Asexuality: The Enigmatic Case of Functional Sexual Genes in Lepraria (Stereocaulaceae).</title>
        <authorList>
            <person name="Doellman M."/>
            <person name="Sun Y."/>
            <person name="Barcenas-Pena A."/>
            <person name="Lumbsch H.T."/>
            <person name="Grewe F."/>
        </authorList>
    </citation>
    <scope>NUCLEOTIDE SEQUENCE [LARGE SCALE GENOMIC DNA]</scope>
    <source>
        <strain evidence="1 2">Mercado 3170</strain>
    </source>
</reference>
<dbReference type="Proteomes" id="UP001590950">
    <property type="component" value="Unassembled WGS sequence"/>
</dbReference>
<proteinExistence type="predicted"/>
<name>A0ABR3ZYD2_9LECA</name>
<accession>A0ABR3ZYD2</accession>
<protein>
    <submittedName>
        <fullName evidence="1">Uncharacterized protein</fullName>
    </submittedName>
</protein>